<dbReference type="Proteomes" id="UP000238312">
    <property type="component" value="Unassembled WGS sequence"/>
</dbReference>
<dbReference type="AlphaFoldDB" id="A0A2T0MM46"/>
<name>A0A2T0MM46_9ACTN</name>
<keyword evidence="2" id="KW-1185">Reference proteome</keyword>
<dbReference type="GO" id="GO:0016491">
    <property type="term" value="F:oxidoreductase activity"/>
    <property type="evidence" value="ECO:0007669"/>
    <property type="project" value="InterPro"/>
</dbReference>
<evidence type="ECO:0000313" key="1">
    <source>
        <dbReference type="EMBL" id="PRX58918.1"/>
    </source>
</evidence>
<evidence type="ECO:0000313" key="2">
    <source>
        <dbReference type="Proteomes" id="UP000238312"/>
    </source>
</evidence>
<comment type="caution">
    <text evidence="1">The sequence shown here is derived from an EMBL/GenBank/DDBJ whole genome shotgun (WGS) entry which is preliminary data.</text>
</comment>
<dbReference type="InterPro" id="IPR004378">
    <property type="entry name" value="F420H2_quin_Rdtase"/>
</dbReference>
<dbReference type="Pfam" id="PF04075">
    <property type="entry name" value="F420H2_quin_red"/>
    <property type="match status" value="1"/>
</dbReference>
<sequence length="167" mass="18607">MSVGQLARAVVQGIAAVKRWMYRHGRPNVVMRYANRLDALVYGSRWLLPRRSAVLKVPGRRTGRRTSIPIVVTEHRGAGYLVSMLGPDANWVRNVRAADGQATLYRRGREIPIVLKEVPPEERADILRRYAALAPAARPHLGLGPAAPLERFQQIAPGHPVFLIVAR</sequence>
<organism evidence="1 2">
    <name type="scientific">Nonomuraea fuscirosea</name>
    <dbReference type="NCBI Taxonomy" id="1291556"/>
    <lineage>
        <taxon>Bacteria</taxon>
        <taxon>Bacillati</taxon>
        <taxon>Actinomycetota</taxon>
        <taxon>Actinomycetes</taxon>
        <taxon>Streptosporangiales</taxon>
        <taxon>Streptosporangiaceae</taxon>
        <taxon>Nonomuraea</taxon>
    </lineage>
</organism>
<dbReference type="Gene3D" id="2.30.110.10">
    <property type="entry name" value="Electron Transport, Fmn-binding Protein, Chain A"/>
    <property type="match status" value="1"/>
</dbReference>
<dbReference type="RefSeq" id="WP_245956312.1">
    <property type="nucleotide sequence ID" value="NZ_JBFAIL010000043.1"/>
</dbReference>
<protein>
    <submittedName>
        <fullName evidence="1">Deazaflavin-dependent oxidoreductase (Nitroreductase family)</fullName>
    </submittedName>
</protein>
<gene>
    <name evidence="1" type="ORF">B0I32_12122</name>
</gene>
<proteinExistence type="predicted"/>
<accession>A0A2T0MM46</accession>
<reference evidence="1 2" key="1">
    <citation type="submission" date="2018-03" db="EMBL/GenBank/DDBJ databases">
        <title>Genomic Encyclopedia of Type Strains, Phase III (KMG-III): the genomes of soil and plant-associated and newly described type strains.</title>
        <authorList>
            <person name="Whitman W."/>
        </authorList>
    </citation>
    <scope>NUCLEOTIDE SEQUENCE [LARGE SCALE GENOMIC DNA]</scope>
    <source>
        <strain evidence="1 2">CGMCC 4.7104</strain>
    </source>
</reference>
<dbReference type="InterPro" id="IPR012349">
    <property type="entry name" value="Split_barrel_FMN-bd"/>
</dbReference>
<dbReference type="EMBL" id="PVNG01000021">
    <property type="protein sequence ID" value="PRX58918.1"/>
    <property type="molecule type" value="Genomic_DNA"/>
</dbReference>